<feature type="domain" description="THAP-type" evidence="8">
    <location>
        <begin position="1"/>
        <end position="84"/>
    </location>
</feature>
<evidence type="ECO:0000256" key="7">
    <source>
        <dbReference type="SAM" id="MobiDB-lite"/>
    </source>
</evidence>
<dbReference type="GO" id="GO:0003677">
    <property type="term" value="F:DNA binding"/>
    <property type="evidence" value="ECO:0007669"/>
    <property type="project" value="UniProtKB-UniRule"/>
</dbReference>
<dbReference type="PANTHER" id="PTHR23080">
    <property type="entry name" value="THAP DOMAIN PROTEIN"/>
    <property type="match status" value="1"/>
</dbReference>
<dbReference type="InterPro" id="IPR038441">
    <property type="entry name" value="THAP_Znf_sf"/>
</dbReference>
<dbReference type="PROSITE" id="PS50950">
    <property type="entry name" value="ZF_THAP"/>
    <property type="match status" value="1"/>
</dbReference>
<dbReference type="Pfam" id="PF13613">
    <property type="entry name" value="HTH_Tnp_4"/>
    <property type="match status" value="1"/>
</dbReference>
<feature type="region of interest" description="Disordered" evidence="7">
    <location>
        <begin position="90"/>
        <end position="123"/>
    </location>
</feature>
<dbReference type="PANTHER" id="PTHR23080:SF133">
    <property type="entry name" value="SI:CH211-262I1.5-RELATED"/>
    <property type="match status" value="1"/>
</dbReference>
<name>A0A4Y2N2N0_ARAVE</name>
<organism evidence="9 10">
    <name type="scientific">Araneus ventricosus</name>
    <name type="common">Orbweaver spider</name>
    <name type="synonym">Epeira ventricosa</name>
    <dbReference type="NCBI Taxonomy" id="182803"/>
    <lineage>
        <taxon>Eukaryota</taxon>
        <taxon>Metazoa</taxon>
        <taxon>Ecdysozoa</taxon>
        <taxon>Arthropoda</taxon>
        <taxon>Chelicerata</taxon>
        <taxon>Arachnida</taxon>
        <taxon>Araneae</taxon>
        <taxon>Araneomorphae</taxon>
        <taxon>Entelegynae</taxon>
        <taxon>Araneoidea</taxon>
        <taxon>Araneidae</taxon>
        <taxon>Araneus</taxon>
    </lineage>
</organism>
<dbReference type="Pfam" id="PF05485">
    <property type="entry name" value="THAP"/>
    <property type="match status" value="1"/>
</dbReference>
<comment type="cofactor">
    <cofactor evidence="1">
        <name>a divalent metal cation</name>
        <dbReference type="ChEBI" id="CHEBI:60240"/>
    </cofactor>
</comment>
<evidence type="ECO:0000256" key="3">
    <source>
        <dbReference type="ARBA" id="ARBA00022771"/>
    </source>
</evidence>
<evidence type="ECO:0000259" key="8">
    <source>
        <dbReference type="PROSITE" id="PS50950"/>
    </source>
</evidence>
<feature type="compositionally biased region" description="Polar residues" evidence="7">
    <location>
        <begin position="98"/>
        <end position="108"/>
    </location>
</feature>
<keyword evidence="4" id="KW-0862">Zinc</keyword>
<evidence type="ECO:0000313" key="9">
    <source>
        <dbReference type="EMBL" id="GBN32894.1"/>
    </source>
</evidence>
<dbReference type="GO" id="GO:0008270">
    <property type="term" value="F:zinc ion binding"/>
    <property type="evidence" value="ECO:0007669"/>
    <property type="project" value="UniProtKB-KW"/>
</dbReference>
<dbReference type="Proteomes" id="UP000499080">
    <property type="component" value="Unassembled WGS sequence"/>
</dbReference>
<dbReference type="InterPro" id="IPR027806">
    <property type="entry name" value="HARBI1_dom"/>
</dbReference>
<dbReference type="Gene3D" id="6.20.210.20">
    <property type="entry name" value="THAP domain"/>
    <property type="match status" value="1"/>
</dbReference>
<dbReference type="AlphaFoldDB" id="A0A4Y2N2N0"/>
<dbReference type="Pfam" id="PF13359">
    <property type="entry name" value="DDE_Tnp_4"/>
    <property type="match status" value="1"/>
</dbReference>
<keyword evidence="2" id="KW-0479">Metal-binding</keyword>
<proteinExistence type="predicted"/>
<dbReference type="EMBL" id="BGPR01008306">
    <property type="protein sequence ID" value="GBN32894.1"/>
    <property type="molecule type" value="Genomic_DNA"/>
</dbReference>
<evidence type="ECO:0000313" key="10">
    <source>
        <dbReference type="Proteomes" id="UP000499080"/>
    </source>
</evidence>
<evidence type="ECO:0000256" key="2">
    <source>
        <dbReference type="ARBA" id="ARBA00022723"/>
    </source>
</evidence>
<accession>A0A4Y2N2N0</accession>
<keyword evidence="10" id="KW-1185">Reference proteome</keyword>
<dbReference type="InterPro" id="IPR006612">
    <property type="entry name" value="THAP_Znf"/>
</dbReference>
<dbReference type="SUPFAM" id="SSF57716">
    <property type="entry name" value="Glucocorticoid receptor-like (DNA-binding domain)"/>
    <property type="match status" value="1"/>
</dbReference>
<evidence type="ECO:0000256" key="5">
    <source>
        <dbReference type="ARBA" id="ARBA00023125"/>
    </source>
</evidence>
<reference evidence="9 10" key="1">
    <citation type="journal article" date="2019" name="Sci. Rep.">
        <title>Orb-weaving spider Araneus ventricosus genome elucidates the spidroin gene catalogue.</title>
        <authorList>
            <person name="Kono N."/>
            <person name="Nakamura H."/>
            <person name="Ohtoshi R."/>
            <person name="Moran D.A.P."/>
            <person name="Shinohara A."/>
            <person name="Yoshida Y."/>
            <person name="Fujiwara M."/>
            <person name="Mori M."/>
            <person name="Tomita M."/>
            <person name="Arakawa K."/>
        </authorList>
    </citation>
    <scope>NUCLEOTIDE SEQUENCE [LARGE SCALE GENOMIC DNA]</scope>
</reference>
<evidence type="ECO:0000256" key="1">
    <source>
        <dbReference type="ARBA" id="ARBA00001968"/>
    </source>
</evidence>
<gene>
    <name evidence="9" type="ORF">AVEN_178977_1</name>
</gene>
<dbReference type="SMART" id="SM00692">
    <property type="entry name" value="DM3"/>
    <property type="match status" value="1"/>
</dbReference>
<dbReference type="InterPro" id="IPR027805">
    <property type="entry name" value="Transposase_HTH_dom"/>
</dbReference>
<keyword evidence="5 6" id="KW-0238">DNA-binding</keyword>
<evidence type="ECO:0000256" key="6">
    <source>
        <dbReference type="PROSITE-ProRule" id="PRU00309"/>
    </source>
</evidence>
<evidence type="ECO:0000256" key="4">
    <source>
        <dbReference type="ARBA" id="ARBA00022833"/>
    </source>
</evidence>
<keyword evidence="3 6" id="KW-0863">Zinc-finger</keyword>
<dbReference type="OrthoDB" id="6434106at2759"/>
<dbReference type="SMART" id="SM00980">
    <property type="entry name" value="THAP"/>
    <property type="match status" value="1"/>
</dbReference>
<comment type="caution">
    <text evidence="9">The sequence shown here is derived from an EMBL/GenBank/DDBJ whole genome shotgun (WGS) entry which is preliminary data.</text>
</comment>
<sequence>MRYCCVVGCSNAKAKTDCRDKTFFKFPLKNSQLLQVWLKNIGRQGFMPSCSSLICSDHFEENSYSTCRFTKRRLLKQEAVPIIFSKTPKQTPKVGLPSTGTNGNNMQPDRTKHGMHSVSSQTETFTDVSDRMNKLKDELKELQDSLGKKAFIPENISNDTQMKALTGFTKERFSYVYSFLNVEEDLQTGNFCKRPVDIFFLFLAKLRTGISNEFLSVLFEISDSTVSRYFTFVTTVLYEKLKLLHIFPSKSKVVESRPRQFYSENRDCRVIADCTEFPIQKPNSPAEQQMTFSFYKNTNTLKGMIGIMPSGTISFISPLYCGSISYKELFIKSQLLDLLEPNDVVMADKGFQIEQELQKISCKLKCPKFLKDCIQFDASDRIENCKISNNMGSETECGAAKDVSVEESTGHVEFGPLTNNSKSNIETTSDPSNELITLIVFILRVNASSWFRIKVHHSIKDGARHLWHFISSSNLPKKYRDIIEPVVSRNAYFAALENMLLAMLTDEICHIRTLAARRIIKAKEISPDDNCARGFVIPAVNFRATDYVDLIDRRACNVTPPTVLGQLSSHELLKMMQDDVPMDGWDFIKFPSHTQAVERIVKLVTEASRKRVGPQNRDVFIRVTLESRKQMSQFESKKDYKKIVLL</sequence>
<protein>
    <recommendedName>
        <fullName evidence="8">THAP-type domain-containing protein</fullName>
    </recommendedName>
</protein>